<evidence type="ECO:0000259" key="2">
    <source>
        <dbReference type="Pfam" id="PF13477"/>
    </source>
</evidence>
<dbReference type="EMBL" id="FONY01000037">
    <property type="protein sequence ID" value="SFF46413.1"/>
    <property type="molecule type" value="Genomic_DNA"/>
</dbReference>
<dbReference type="Gene3D" id="3.40.50.2000">
    <property type="entry name" value="Glycogen Phosphorylase B"/>
    <property type="match status" value="2"/>
</dbReference>
<dbReference type="CDD" id="cd03808">
    <property type="entry name" value="GT4_CapM-like"/>
    <property type="match status" value="1"/>
</dbReference>
<dbReference type="STRING" id="1003.SAMN04488541_103750"/>
<dbReference type="SUPFAM" id="SSF53756">
    <property type="entry name" value="UDP-Glycosyltransferase/glycogen phosphorylase"/>
    <property type="match status" value="1"/>
</dbReference>
<dbReference type="AlphaFoldDB" id="A0A1I2IXT4"/>
<dbReference type="Pfam" id="PF00534">
    <property type="entry name" value="Glycos_transf_1"/>
    <property type="match status" value="1"/>
</dbReference>
<feature type="domain" description="Glycosyl transferase family 1" evidence="1">
    <location>
        <begin position="189"/>
        <end position="345"/>
    </location>
</feature>
<evidence type="ECO:0000259" key="1">
    <source>
        <dbReference type="Pfam" id="PF00534"/>
    </source>
</evidence>
<dbReference type="PANTHER" id="PTHR12526:SF638">
    <property type="entry name" value="SPORE COAT PROTEIN SA"/>
    <property type="match status" value="1"/>
</dbReference>
<accession>A0A1I2IXT4</accession>
<organism evidence="3 4">
    <name type="scientific">Thermoflexibacter ruber</name>
    <dbReference type="NCBI Taxonomy" id="1003"/>
    <lineage>
        <taxon>Bacteria</taxon>
        <taxon>Pseudomonadati</taxon>
        <taxon>Bacteroidota</taxon>
        <taxon>Cytophagia</taxon>
        <taxon>Cytophagales</taxon>
        <taxon>Thermoflexibacteraceae</taxon>
        <taxon>Thermoflexibacter</taxon>
    </lineage>
</organism>
<dbReference type="Pfam" id="PF13477">
    <property type="entry name" value="Glyco_trans_4_2"/>
    <property type="match status" value="1"/>
</dbReference>
<dbReference type="OrthoDB" id="9790710at2"/>
<evidence type="ECO:0000313" key="3">
    <source>
        <dbReference type="EMBL" id="SFF46413.1"/>
    </source>
</evidence>
<dbReference type="GO" id="GO:0016757">
    <property type="term" value="F:glycosyltransferase activity"/>
    <property type="evidence" value="ECO:0007669"/>
    <property type="project" value="InterPro"/>
</dbReference>
<dbReference type="PANTHER" id="PTHR12526">
    <property type="entry name" value="GLYCOSYLTRANSFERASE"/>
    <property type="match status" value="1"/>
</dbReference>
<feature type="domain" description="Glycosyltransferase subfamily 4-like N-terminal" evidence="2">
    <location>
        <begin position="8"/>
        <end position="146"/>
    </location>
</feature>
<evidence type="ECO:0000313" key="4">
    <source>
        <dbReference type="Proteomes" id="UP000199513"/>
    </source>
</evidence>
<gene>
    <name evidence="3" type="ORF">SAMN04488541_103750</name>
</gene>
<keyword evidence="3" id="KW-0808">Transferase</keyword>
<keyword evidence="4" id="KW-1185">Reference proteome</keyword>
<protein>
    <submittedName>
        <fullName evidence="3">Glycosyltransferase involved in cell wall bisynthesis</fullName>
    </submittedName>
</protein>
<reference evidence="3 4" key="1">
    <citation type="submission" date="2016-10" db="EMBL/GenBank/DDBJ databases">
        <authorList>
            <person name="de Groot N.N."/>
        </authorList>
    </citation>
    <scope>NUCLEOTIDE SEQUENCE [LARGE SCALE GENOMIC DNA]</scope>
    <source>
        <strain>GEY</strain>
        <strain evidence="4">DSM 9560</strain>
    </source>
</reference>
<dbReference type="InterPro" id="IPR028098">
    <property type="entry name" value="Glyco_trans_4-like_N"/>
</dbReference>
<proteinExistence type="predicted"/>
<dbReference type="RefSeq" id="WP_091548801.1">
    <property type="nucleotide sequence ID" value="NZ_FONY01000037.1"/>
</dbReference>
<dbReference type="InterPro" id="IPR001296">
    <property type="entry name" value="Glyco_trans_1"/>
</dbReference>
<sequence length="368" mass="41720">MRIGIIINSSWNIYNFRWGLIEAFIKDGHQVVAIAPDDGFVEELKAKGCEFYEVNMERKGVNPLKDLGLVWELYQTYKKANIQIALHFTIKPNIYGTLAARMLNIPSINNVTGLGTVFIRNNLTSKIAQVLYRFAFQFPKKVFFQNQDDLALFLQKKLISKKITDLLPGSGIDIEKFKPTLPNGRNATFTFLLIARLLYDKGIVEYIEAIKILKKQNLPLHFQLLGKIETDKGLGITQEQLSQWTEQGIVTYLGTANDVRSFIQNADCVVLPSYREGTPRTLLEAASMGKPLIATDVAGCRETIVEGVNGFLCKVKNAMDLAEKMKKMSLMSEPELEKMSKQSRKLAVEKFDQAIVIQKYREAIRRTN</sequence>
<dbReference type="Proteomes" id="UP000199513">
    <property type="component" value="Unassembled WGS sequence"/>
</dbReference>
<name>A0A1I2IXT4_9BACT</name>